<evidence type="ECO:0000256" key="1">
    <source>
        <dbReference type="ARBA" id="ARBA00001927"/>
    </source>
</evidence>
<evidence type="ECO:0000313" key="8">
    <source>
        <dbReference type="EMBL" id="MDM3929495.1"/>
    </source>
</evidence>
<dbReference type="PANTHER" id="PTHR36923">
    <property type="entry name" value="FERREDOXIN"/>
    <property type="match status" value="1"/>
</dbReference>
<organism evidence="8 9">
    <name type="scientific">Mycobacterium intracellulare subsp. chimaera</name>
    <dbReference type="NCBI Taxonomy" id="222805"/>
    <lineage>
        <taxon>Bacteria</taxon>
        <taxon>Bacillati</taxon>
        <taxon>Actinomycetota</taxon>
        <taxon>Actinomycetes</taxon>
        <taxon>Mycobacteriales</taxon>
        <taxon>Mycobacteriaceae</taxon>
        <taxon>Mycobacterium</taxon>
        <taxon>Mycobacterium avium complex (MAC)</taxon>
    </lineage>
</organism>
<sequence>MKVSLDVGRCVGHAQCHATAPEVFPIDDDSGFCTLEPHVVSPELEQVTRDGVRACPEHALILEE</sequence>
<evidence type="ECO:0000256" key="6">
    <source>
        <dbReference type="ARBA" id="ARBA00023014"/>
    </source>
</evidence>
<dbReference type="Proteomes" id="UP001529272">
    <property type="component" value="Unassembled WGS sequence"/>
</dbReference>
<protein>
    <submittedName>
        <fullName evidence="8">Ferredoxin</fullName>
    </submittedName>
</protein>
<comment type="cofactor">
    <cofactor evidence="1">
        <name>[3Fe-4S] cluster</name>
        <dbReference type="ChEBI" id="CHEBI:21137"/>
    </cofactor>
</comment>
<evidence type="ECO:0000313" key="9">
    <source>
        <dbReference type="Proteomes" id="UP001529272"/>
    </source>
</evidence>
<evidence type="ECO:0000256" key="5">
    <source>
        <dbReference type="ARBA" id="ARBA00023004"/>
    </source>
</evidence>
<name>A0ABT7P882_MYCIT</name>
<comment type="caution">
    <text evidence="8">The sequence shown here is derived from an EMBL/GenBank/DDBJ whole genome shotgun (WGS) entry which is preliminary data.</text>
</comment>
<keyword evidence="5" id="KW-0408">Iron</keyword>
<evidence type="ECO:0000256" key="7">
    <source>
        <dbReference type="ARBA" id="ARBA00023291"/>
    </source>
</evidence>
<keyword evidence="6" id="KW-0411">Iron-sulfur</keyword>
<dbReference type="EMBL" id="JASZZX010000038">
    <property type="protein sequence ID" value="MDM3929495.1"/>
    <property type="molecule type" value="Genomic_DNA"/>
</dbReference>
<evidence type="ECO:0000256" key="4">
    <source>
        <dbReference type="ARBA" id="ARBA00022982"/>
    </source>
</evidence>
<dbReference type="RefSeq" id="WP_089152259.1">
    <property type="nucleotide sequence ID" value="NZ_CP015267.1"/>
</dbReference>
<dbReference type="Gene3D" id="3.30.70.20">
    <property type="match status" value="1"/>
</dbReference>
<proteinExistence type="predicted"/>
<keyword evidence="7" id="KW-0003">3Fe-4S</keyword>
<reference evidence="8" key="1">
    <citation type="submission" date="2023-06" db="EMBL/GenBank/DDBJ databases">
        <title>Itaconate inhibition of nontuberculous mycobacteria.</title>
        <authorList>
            <person name="Breen P."/>
            <person name="Zimbric M."/>
            <person name="Caverly L."/>
        </authorList>
    </citation>
    <scope>NUCLEOTIDE SEQUENCE</scope>
    <source>
        <strain evidence="8">FLAC1071</strain>
    </source>
</reference>
<evidence type="ECO:0000256" key="3">
    <source>
        <dbReference type="ARBA" id="ARBA00022723"/>
    </source>
</evidence>
<gene>
    <name evidence="8" type="ORF">QRB35_26315</name>
</gene>
<keyword evidence="9" id="KW-1185">Reference proteome</keyword>
<keyword evidence="3" id="KW-0479">Metal-binding</keyword>
<reference evidence="8" key="2">
    <citation type="submission" date="2023-06" db="EMBL/GenBank/DDBJ databases">
        <authorList>
            <person name="Spilker T."/>
        </authorList>
    </citation>
    <scope>NUCLEOTIDE SEQUENCE</scope>
    <source>
        <strain evidence="8">FLAC1071</strain>
    </source>
</reference>
<dbReference type="PANTHER" id="PTHR36923:SF3">
    <property type="entry name" value="FERREDOXIN"/>
    <property type="match status" value="1"/>
</dbReference>
<accession>A0ABT7P882</accession>
<dbReference type="SUPFAM" id="SSF54862">
    <property type="entry name" value="4Fe-4S ferredoxins"/>
    <property type="match status" value="1"/>
</dbReference>
<evidence type="ECO:0000256" key="2">
    <source>
        <dbReference type="ARBA" id="ARBA00022448"/>
    </source>
</evidence>
<dbReference type="Pfam" id="PF13459">
    <property type="entry name" value="Fer4_15"/>
    <property type="match status" value="1"/>
</dbReference>
<dbReference type="InterPro" id="IPR051269">
    <property type="entry name" value="Fe-S_cluster_ET"/>
</dbReference>
<keyword evidence="4" id="KW-0249">Electron transport</keyword>
<keyword evidence="2" id="KW-0813">Transport</keyword>